<organism evidence="2 3">
    <name type="scientific">Bombilactobacillus bombi</name>
    <dbReference type="NCBI Taxonomy" id="1303590"/>
    <lineage>
        <taxon>Bacteria</taxon>
        <taxon>Bacillati</taxon>
        <taxon>Bacillota</taxon>
        <taxon>Bacilli</taxon>
        <taxon>Lactobacillales</taxon>
        <taxon>Lactobacillaceae</taxon>
        <taxon>Bombilactobacillus</taxon>
    </lineage>
</organism>
<dbReference type="SMART" id="SM01040">
    <property type="entry name" value="Bro-N"/>
    <property type="match status" value="1"/>
</dbReference>
<reference evidence="2 3" key="1">
    <citation type="submission" date="2018-07" db="EMBL/GenBank/DDBJ databases">
        <title>Genome sequences of six Lactobacillus spp. isolated from bumble bee guts.</title>
        <authorList>
            <person name="Motta E.V.S."/>
            <person name="Moran N.A."/>
        </authorList>
    </citation>
    <scope>NUCLEOTIDE SEQUENCE [LARGE SCALE GENOMIC DNA]</scope>
    <source>
        <strain evidence="2 3">LV-8.1</strain>
    </source>
</reference>
<dbReference type="InterPro" id="IPR003497">
    <property type="entry name" value="BRO_N_domain"/>
</dbReference>
<dbReference type="EMBL" id="QOCS01000009">
    <property type="protein sequence ID" value="RHW46789.1"/>
    <property type="molecule type" value="Genomic_DNA"/>
</dbReference>
<accession>A0A3R6YP98</accession>
<dbReference type="PANTHER" id="PTHR36180:SF2">
    <property type="entry name" value="BRO FAMILY PROTEIN"/>
    <property type="match status" value="1"/>
</dbReference>
<name>A0A3R6YP98_9LACO</name>
<dbReference type="RefSeq" id="WP_118910603.1">
    <property type="nucleotide sequence ID" value="NZ_QOCS01000009.1"/>
</dbReference>
<evidence type="ECO:0000313" key="3">
    <source>
        <dbReference type="Proteomes" id="UP000284822"/>
    </source>
</evidence>
<evidence type="ECO:0000313" key="2">
    <source>
        <dbReference type="EMBL" id="RHW46789.1"/>
    </source>
</evidence>
<comment type="caution">
    <text evidence="2">The sequence shown here is derived from an EMBL/GenBank/DDBJ whole genome shotgun (WGS) entry which is preliminary data.</text>
</comment>
<proteinExistence type="predicted"/>
<dbReference type="PANTHER" id="PTHR36180">
    <property type="entry name" value="DNA-BINDING PROTEIN-RELATED-RELATED"/>
    <property type="match status" value="1"/>
</dbReference>
<sequence>MNDVQLFKFENQEVRTMLIENEPYFVGKDVAEILGYKKPLNAIAMHVDEDDSLKQGLTDSIGRLQETIFINESGLYSLVLSSKLPTAKKFKRWVTKEVLPAIRKTGSYSKIDISNLSPELQLAKYLTDSVIKQELELTKLNKKVDDLSLLVHSKEPKSVAKKTYSYNYQTEYRKKWSEVIISEMYKKGLTTGDIARELGYSTTYIYEIIRGNRKAQKLVKDITNFVMK</sequence>
<feature type="domain" description="Bro-N" evidence="1">
    <location>
        <begin position="1"/>
        <end position="106"/>
    </location>
</feature>
<evidence type="ECO:0000259" key="1">
    <source>
        <dbReference type="PROSITE" id="PS51750"/>
    </source>
</evidence>
<protein>
    <recommendedName>
        <fullName evidence="1">Bro-N domain-containing protein</fullName>
    </recommendedName>
</protein>
<dbReference type="Pfam" id="PF02498">
    <property type="entry name" value="Bro-N"/>
    <property type="match status" value="1"/>
</dbReference>
<dbReference type="AlphaFoldDB" id="A0A3R6YP98"/>
<dbReference type="Proteomes" id="UP000284822">
    <property type="component" value="Unassembled WGS sequence"/>
</dbReference>
<dbReference type="PROSITE" id="PS51750">
    <property type="entry name" value="BRO_N"/>
    <property type="match status" value="1"/>
</dbReference>
<gene>
    <name evidence="2" type="ORF">DS832_04690</name>
</gene>